<dbReference type="PANTHER" id="PTHR16950">
    <property type="entry name" value="ZINC TRANSPORTER SLC39A7 HISTIDINE-RICH MEMBRANE PROTEIN KE4"/>
    <property type="match status" value="1"/>
</dbReference>
<proteinExistence type="inferred from homology"/>
<evidence type="ECO:0000256" key="2">
    <source>
        <dbReference type="ARBA" id="ARBA00022692"/>
    </source>
</evidence>
<keyword evidence="2" id="KW-0812">Transmembrane</keyword>
<comment type="similarity">
    <text evidence="5">Belongs to the ZIP transporter (TC 2.A.5) family. KE4/Catsup subfamily.</text>
</comment>
<name>A0A0P6F630_9CRUS</name>
<evidence type="ECO:0000256" key="5">
    <source>
        <dbReference type="ARBA" id="ARBA00038485"/>
    </source>
</evidence>
<dbReference type="InterPro" id="IPR003689">
    <property type="entry name" value="ZIP"/>
</dbReference>
<keyword evidence="3" id="KW-1133">Transmembrane helix</keyword>
<protein>
    <submittedName>
        <fullName evidence="6">Zinc transporter ZIP13</fullName>
    </submittedName>
</protein>
<dbReference type="GO" id="GO:0016020">
    <property type="term" value="C:membrane"/>
    <property type="evidence" value="ECO:0007669"/>
    <property type="project" value="UniProtKB-SubCell"/>
</dbReference>
<dbReference type="PANTHER" id="PTHR16950:SF16">
    <property type="entry name" value="ZINC TRANSPORTER ZIP13"/>
    <property type="match status" value="1"/>
</dbReference>
<reference evidence="6" key="1">
    <citation type="submission" date="2015-10" db="EMBL/GenBank/DDBJ databases">
        <title>EvidentialGene: Evidence-directed Construction of Complete mRNA Transcriptomes without Genomes.</title>
        <authorList>
            <person name="Gilbert D.G."/>
        </authorList>
    </citation>
    <scope>NUCLEOTIDE SEQUENCE</scope>
</reference>
<dbReference type="GeneID" id="116925203"/>
<comment type="subcellular location">
    <subcellularLocation>
        <location evidence="1">Membrane</location>
        <topology evidence="1">Multi-pass membrane protein</topology>
    </subcellularLocation>
</comment>
<organism evidence="6">
    <name type="scientific">Daphnia magna</name>
    <dbReference type="NCBI Taxonomy" id="35525"/>
    <lineage>
        <taxon>Eukaryota</taxon>
        <taxon>Metazoa</taxon>
        <taxon>Ecdysozoa</taxon>
        <taxon>Arthropoda</taxon>
        <taxon>Crustacea</taxon>
        <taxon>Branchiopoda</taxon>
        <taxon>Diplostraca</taxon>
        <taxon>Cladocera</taxon>
        <taxon>Anomopoda</taxon>
        <taxon>Daphniidae</taxon>
        <taxon>Daphnia</taxon>
    </lineage>
</organism>
<dbReference type="Pfam" id="PF02535">
    <property type="entry name" value="Zip"/>
    <property type="match status" value="1"/>
</dbReference>
<dbReference type="EMBL" id="GDIQ01052919">
    <property type="protein sequence ID" value="JAN41818.1"/>
    <property type="molecule type" value="Transcribed_RNA"/>
</dbReference>
<evidence type="ECO:0000256" key="3">
    <source>
        <dbReference type="ARBA" id="ARBA00022989"/>
    </source>
</evidence>
<dbReference type="AlphaFoldDB" id="A0A0P6F630"/>
<keyword evidence="4" id="KW-0472">Membrane</keyword>
<evidence type="ECO:0000256" key="1">
    <source>
        <dbReference type="ARBA" id="ARBA00004141"/>
    </source>
</evidence>
<dbReference type="RefSeq" id="XP_032787754.1">
    <property type="nucleotide sequence ID" value="XM_032931863.2"/>
</dbReference>
<dbReference type="GO" id="GO:0005385">
    <property type="term" value="F:zinc ion transmembrane transporter activity"/>
    <property type="evidence" value="ECO:0007669"/>
    <property type="project" value="TreeGrafter"/>
</dbReference>
<dbReference type="KEGG" id="dmk:116925203"/>
<evidence type="ECO:0000313" key="6">
    <source>
        <dbReference type="EMBL" id="JAN41818.1"/>
    </source>
</evidence>
<sequence length="327" mass="34841">MDSAWHPWIGSVAGSMLVGLSGIVPLLVFPDPSKLKNAEENATPLEQSPKFRLLLSFAVGGLLGDVFLHLLPEAWHLIRIGNDSNRGQVQLGMWLIAGLFAFALLERLLSSTADAVEDSESNTNGLAEEDEDSDTQNNNDPGEKKLKKKKDVIKKNHSAPSSQLSLLNPFHGMSSKQVTGYLNLLANGIDNFTHGLAVAGSFLVSTRVGLLTTAAILLHEIPHEVADFAILLRAGFGRWDAAKAQIGTATIGIAGAMTALISNGSDLADGRITSWILPFTAGGFLHIALVTVVPELLEESHPKQSFLQLLFVLAGIVATASVSLIVD</sequence>
<dbReference type="CTD" id="43533"/>
<dbReference type="GO" id="GO:0006882">
    <property type="term" value="P:intracellular zinc ion homeostasis"/>
    <property type="evidence" value="ECO:0007669"/>
    <property type="project" value="TreeGrafter"/>
</dbReference>
<evidence type="ECO:0000256" key="4">
    <source>
        <dbReference type="ARBA" id="ARBA00023136"/>
    </source>
</evidence>
<dbReference type="OrthoDB" id="200954at2759"/>
<accession>A0A0P6F630</accession>